<dbReference type="InterPro" id="IPR052831">
    <property type="entry name" value="Apoptosis_promoter"/>
</dbReference>
<reference evidence="1 2" key="1">
    <citation type="journal article" date="2017" name="Nature">
        <title>The Apostasia genome and the evolution of orchids.</title>
        <authorList>
            <person name="Zhang G.Q."/>
            <person name="Liu K.W."/>
            <person name="Li Z."/>
            <person name="Lohaus R."/>
            <person name="Hsiao Y.Y."/>
            <person name="Niu S.C."/>
            <person name="Wang J.Y."/>
            <person name="Lin Y.C."/>
            <person name="Xu Q."/>
            <person name="Chen L.J."/>
            <person name="Yoshida K."/>
            <person name="Fujiwara S."/>
            <person name="Wang Z.W."/>
            <person name="Zhang Y.Q."/>
            <person name="Mitsuda N."/>
            <person name="Wang M."/>
            <person name="Liu G.H."/>
            <person name="Pecoraro L."/>
            <person name="Huang H.X."/>
            <person name="Xiao X.J."/>
            <person name="Lin M."/>
            <person name="Wu X.Y."/>
            <person name="Wu W.L."/>
            <person name="Chen Y.Y."/>
            <person name="Chang S.B."/>
            <person name="Sakamoto S."/>
            <person name="Ohme-Takagi M."/>
            <person name="Yagi M."/>
            <person name="Zeng S.J."/>
            <person name="Shen C.Y."/>
            <person name="Yeh C.M."/>
            <person name="Luo Y.B."/>
            <person name="Tsai W.C."/>
            <person name="Van de Peer Y."/>
            <person name="Liu Z.J."/>
        </authorList>
    </citation>
    <scope>NUCLEOTIDE SEQUENCE [LARGE SCALE GENOMIC DNA]</scope>
    <source>
        <strain evidence="2">cv. Shenzhen</strain>
        <tissue evidence="1">Stem</tissue>
    </source>
</reference>
<proteinExistence type="predicted"/>
<name>A0A2I0AET5_9ASPA</name>
<dbReference type="Pfam" id="PF16021">
    <property type="entry name" value="PDCD7"/>
    <property type="match status" value="1"/>
</dbReference>
<protein>
    <submittedName>
        <fullName evidence="1">Uncharacterized protein</fullName>
    </submittedName>
</protein>
<keyword evidence="2" id="KW-1185">Reference proteome</keyword>
<dbReference type="PANTHER" id="PTHR48190">
    <property type="entry name" value="PROGRAMMED CELL DEATH PROTEIN 7"/>
    <property type="match status" value="1"/>
</dbReference>
<dbReference type="GO" id="GO:0005689">
    <property type="term" value="C:U12-type spliceosomal complex"/>
    <property type="evidence" value="ECO:0007669"/>
    <property type="project" value="TreeGrafter"/>
</dbReference>
<organism evidence="1 2">
    <name type="scientific">Apostasia shenzhenica</name>
    <dbReference type="NCBI Taxonomy" id="1088818"/>
    <lineage>
        <taxon>Eukaryota</taxon>
        <taxon>Viridiplantae</taxon>
        <taxon>Streptophyta</taxon>
        <taxon>Embryophyta</taxon>
        <taxon>Tracheophyta</taxon>
        <taxon>Spermatophyta</taxon>
        <taxon>Magnoliopsida</taxon>
        <taxon>Liliopsida</taxon>
        <taxon>Asparagales</taxon>
        <taxon>Orchidaceae</taxon>
        <taxon>Apostasioideae</taxon>
        <taxon>Apostasia</taxon>
    </lineage>
</organism>
<sequence length="201" mass="22449">MIVTSGFAMEQCCISKEGFVLLLNFMMPSIISGHFLPEEDDKFLERVRTAVEEEERQATAFAVAHAAKDVIATAEESRKIIQITTPEANVVESNRVGSPVKQEQISMSESERNLVMAKTQDLGPKFKGEGFGGAYESMTNLPYEFFHYYHGSSNDMGTLIEVRWTWDAYIRPGGSPIPGHWVQPPTPADEVWASYLVAPKQ</sequence>
<dbReference type="InterPro" id="IPR031974">
    <property type="entry name" value="PDCD7"/>
</dbReference>
<gene>
    <name evidence="1" type="ORF">AXF42_Ash020993</name>
</gene>
<dbReference type="PANTHER" id="PTHR48190:SF2">
    <property type="entry name" value="PROGRAMMED CELL DEATH PROTEIN 7"/>
    <property type="match status" value="1"/>
</dbReference>
<dbReference type="OrthoDB" id="2289628at2759"/>
<accession>A0A2I0AET5</accession>
<dbReference type="AlphaFoldDB" id="A0A2I0AET5"/>
<dbReference type="EMBL" id="KZ451986">
    <property type="protein sequence ID" value="PKA54074.1"/>
    <property type="molecule type" value="Genomic_DNA"/>
</dbReference>
<evidence type="ECO:0000313" key="2">
    <source>
        <dbReference type="Proteomes" id="UP000236161"/>
    </source>
</evidence>
<evidence type="ECO:0000313" key="1">
    <source>
        <dbReference type="EMBL" id="PKA54074.1"/>
    </source>
</evidence>
<dbReference type="STRING" id="1088818.A0A2I0AET5"/>
<dbReference type="Proteomes" id="UP000236161">
    <property type="component" value="Unassembled WGS sequence"/>
</dbReference>